<dbReference type="SUPFAM" id="SSF102114">
    <property type="entry name" value="Radical SAM enzymes"/>
    <property type="match status" value="1"/>
</dbReference>
<evidence type="ECO:0000259" key="12">
    <source>
        <dbReference type="PROSITE" id="PS51918"/>
    </source>
</evidence>
<keyword evidence="6 11" id="KW-0808">Transferase</keyword>
<dbReference type="Gene3D" id="1.10.150.530">
    <property type="match status" value="1"/>
</dbReference>
<evidence type="ECO:0000256" key="10">
    <source>
        <dbReference type="ARBA" id="ARBA00023014"/>
    </source>
</evidence>
<comment type="catalytic activity">
    <reaction evidence="11">
        <text>adenosine(2503) in 23S rRNA + 2 reduced [2Fe-2S]-[ferredoxin] + 2 S-adenosyl-L-methionine = 2-methyladenosine(2503) in 23S rRNA + 5'-deoxyadenosine + L-methionine + 2 oxidized [2Fe-2S]-[ferredoxin] + S-adenosyl-L-homocysteine</text>
        <dbReference type="Rhea" id="RHEA:42916"/>
        <dbReference type="Rhea" id="RHEA-COMP:10000"/>
        <dbReference type="Rhea" id="RHEA-COMP:10001"/>
        <dbReference type="Rhea" id="RHEA-COMP:10152"/>
        <dbReference type="Rhea" id="RHEA-COMP:10282"/>
        <dbReference type="ChEBI" id="CHEBI:17319"/>
        <dbReference type="ChEBI" id="CHEBI:33737"/>
        <dbReference type="ChEBI" id="CHEBI:33738"/>
        <dbReference type="ChEBI" id="CHEBI:57844"/>
        <dbReference type="ChEBI" id="CHEBI:57856"/>
        <dbReference type="ChEBI" id="CHEBI:59789"/>
        <dbReference type="ChEBI" id="CHEBI:74411"/>
        <dbReference type="ChEBI" id="CHEBI:74497"/>
        <dbReference type="EC" id="2.1.1.192"/>
    </reaction>
</comment>
<keyword evidence="3 11" id="KW-0963">Cytoplasm</keyword>
<feature type="binding site" evidence="11">
    <location>
        <position position="147"/>
    </location>
    <ligand>
        <name>[4Fe-4S] cluster</name>
        <dbReference type="ChEBI" id="CHEBI:49883"/>
        <note>4Fe-4S-S-AdoMet</note>
    </ligand>
</feature>
<dbReference type="Gene3D" id="3.20.20.70">
    <property type="entry name" value="Aldolase class I"/>
    <property type="match status" value="1"/>
</dbReference>
<comment type="catalytic activity">
    <reaction evidence="11">
        <text>adenosine(37) in tRNA + 2 reduced [2Fe-2S]-[ferredoxin] + 2 S-adenosyl-L-methionine = 2-methyladenosine(37) in tRNA + 5'-deoxyadenosine + L-methionine + 2 oxidized [2Fe-2S]-[ferredoxin] + S-adenosyl-L-homocysteine</text>
        <dbReference type="Rhea" id="RHEA:43332"/>
        <dbReference type="Rhea" id="RHEA-COMP:10000"/>
        <dbReference type="Rhea" id="RHEA-COMP:10001"/>
        <dbReference type="Rhea" id="RHEA-COMP:10162"/>
        <dbReference type="Rhea" id="RHEA-COMP:10485"/>
        <dbReference type="ChEBI" id="CHEBI:17319"/>
        <dbReference type="ChEBI" id="CHEBI:33737"/>
        <dbReference type="ChEBI" id="CHEBI:33738"/>
        <dbReference type="ChEBI" id="CHEBI:57844"/>
        <dbReference type="ChEBI" id="CHEBI:57856"/>
        <dbReference type="ChEBI" id="CHEBI:59789"/>
        <dbReference type="ChEBI" id="CHEBI:74411"/>
        <dbReference type="ChEBI" id="CHEBI:74497"/>
        <dbReference type="EC" id="2.1.1.192"/>
    </reaction>
</comment>
<comment type="similarity">
    <text evidence="11">Belongs to the radical SAM superfamily. RlmN family.</text>
</comment>
<dbReference type="OrthoDB" id="9793973at2"/>
<keyword evidence="9 11" id="KW-0408">Iron</keyword>
<dbReference type="GO" id="GO:0002935">
    <property type="term" value="F:tRNA (adenine(37)-C2)-methyltransferase activity"/>
    <property type="evidence" value="ECO:0007669"/>
    <property type="project" value="UniProtKB-UniRule"/>
</dbReference>
<dbReference type="SFLD" id="SFLDG01062">
    <property type="entry name" value="methyltransferase_(Class_A)"/>
    <property type="match status" value="1"/>
</dbReference>
<dbReference type="FunFam" id="3.20.20.70:FF:000014">
    <property type="entry name" value="Probable dual-specificity RNA methyltransferase RlmN"/>
    <property type="match status" value="1"/>
</dbReference>
<dbReference type="Pfam" id="PF04055">
    <property type="entry name" value="Radical_SAM"/>
    <property type="match status" value="1"/>
</dbReference>
<keyword evidence="8 11" id="KW-0479">Metal-binding</keyword>
<dbReference type="NCBIfam" id="TIGR00048">
    <property type="entry name" value="rRNA_mod_RlmN"/>
    <property type="match status" value="1"/>
</dbReference>
<feature type="binding site" evidence="11">
    <location>
        <position position="150"/>
    </location>
    <ligand>
        <name>[4Fe-4S] cluster</name>
        <dbReference type="ChEBI" id="CHEBI:49883"/>
        <note>4Fe-4S-S-AdoMet</note>
    </ligand>
</feature>
<dbReference type="GO" id="GO:0046872">
    <property type="term" value="F:metal ion binding"/>
    <property type="evidence" value="ECO:0007669"/>
    <property type="project" value="UniProtKB-KW"/>
</dbReference>
<evidence type="ECO:0000256" key="5">
    <source>
        <dbReference type="ARBA" id="ARBA00022603"/>
    </source>
</evidence>
<dbReference type="Proteomes" id="UP000245469">
    <property type="component" value="Unassembled WGS sequence"/>
</dbReference>
<dbReference type="AlphaFoldDB" id="A0A316AF56"/>
<comment type="cofactor">
    <cofactor evidence="11">
        <name>[4Fe-4S] cluster</name>
        <dbReference type="ChEBI" id="CHEBI:49883"/>
    </cofactor>
    <text evidence="11">Binds 1 [4Fe-4S] cluster. The cluster is coordinated with 3 cysteines and an exchangeable S-adenosyl-L-methionine.</text>
</comment>
<evidence type="ECO:0000256" key="2">
    <source>
        <dbReference type="ARBA" id="ARBA00022485"/>
    </source>
</evidence>
<dbReference type="InterPro" id="IPR058240">
    <property type="entry name" value="rSAM_sf"/>
</dbReference>
<keyword evidence="11" id="KW-0819">tRNA processing</keyword>
<dbReference type="InterPro" id="IPR040072">
    <property type="entry name" value="Methyltransferase_A"/>
</dbReference>
<dbReference type="GO" id="GO:0000049">
    <property type="term" value="F:tRNA binding"/>
    <property type="evidence" value="ECO:0007669"/>
    <property type="project" value="UniProtKB-UniRule"/>
</dbReference>
<dbReference type="InterPro" id="IPR004383">
    <property type="entry name" value="rRNA_lsu_MTrfase_RlmN/Cfr"/>
</dbReference>
<sequence>MSETAAPAPAATSGPAGARPALTLAAPRRAKPPRHLADLAPSERAAAAAELGVPPFRVKQVAQHYFGRGEVDPAGMTDLPAALRDQLGAALLPPLLTQTRVLEADGGDTVKTLWKLFDGARIESVLMRYPGRVTLCVSSQAGCGMACPFCATGQGGLQRNLSAAEVVEQVHAANRYLAPTGERVHNVVFMGMGEALANYKACVGAVRRMVDPAPDGLGMSARGITVSTVGLVPAVDKLAGEGLAVTLALSLHAPDDLLRNELVPLNSRYDVAAVLDSAHRYFEATGRRVSIEYALIRDVNDHAWRADLLAEQLLARGSGWVHVNPIPLNPTPGSRWTASDPQVEAEFVRRLRDAGIPTTVRDTRGRDIDGACGQLAATDIAQPTG</sequence>
<dbReference type="RefSeq" id="WP_109772569.1">
    <property type="nucleotide sequence ID" value="NZ_QGDQ01000001.1"/>
</dbReference>
<dbReference type="InterPro" id="IPR013785">
    <property type="entry name" value="Aldolase_TIM"/>
</dbReference>
<evidence type="ECO:0000256" key="4">
    <source>
        <dbReference type="ARBA" id="ARBA00022552"/>
    </source>
</evidence>
<dbReference type="PANTHER" id="PTHR30544">
    <property type="entry name" value="23S RRNA METHYLTRANSFERASE"/>
    <property type="match status" value="1"/>
</dbReference>
<gene>
    <name evidence="11" type="primary">rlmN</name>
    <name evidence="13" type="ORF">BXY45_101393</name>
</gene>
<keyword evidence="7 11" id="KW-0949">S-adenosyl-L-methionine</keyword>
<keyword evidence="11" id="KW-1015">Disulfide bond</keyword>
<comment type="function">
    <text evidence="11">Specifically methylates position 2 of adenine 2503 in 23S rRNA and position 2 of adenine 37 in tRNAs.</text>
</comment>
<comment type="miscellaneous">
    <text evidence="11">Reaction proceeds by a ping-pong mechanism involving intermediate methylation of a conserved cysteine residue.</text>
</comment>
<dbReference type="GO" id="GO:0070475">
    <property type="term" value="P:rRNA base methylation"/>
    <property type="evidence" value="ECO:0007669"/>
    <property type="project" value="UniProtKB-UniRule"/>
</dbReference>
<organism evidence="13 14">
    <name type="scientific">Quadrisphaera granulorum</name>
    <dbReference type="NCBI Taxonomy" id="317664"/>
    <lineage>
        <taxon>Bacteria</taxon>
        <taxon>Bacillati</taxon>
        <taxon>Actinomycetota</taxon>
        <taxon>Actinomycetes</taxon>
        <taxon>Kineosporiales</taxon>
        <taxon>Kineosporiaceae</taxon>
        <taxon>Quadrisphaera</taxon>
    </lineage>
</organism>
<keyword evidence="14" id="KW-1185">Reference proteome</keyword>
<dbReference type="GO" id="GO:0005737">
    <property type="term" value="C:cytoplasm"/>
    <property type="evidence" value="ECO:0007669"/>
    <property type="project" value="UniProtKB-SubCell"/>
</dbReference>
<keyword evidence="5 11" id="KW-0489">Methyltransferase</keyword>
<proteinExistence type="inferred from homology"/>
<reference evidence="13 14" key="1">
    <citation type="submission" date="2018-03" db="EMBL/GenBank/DDBJ databases">
        <title>Genomic Encyclopedia of Archaeal and Bacterial Type Strains, Phase II (KMG-II): from individual species to whole genera.</title>
        <authorList>
            <person name="Goeker M."/>
        </authorList>
    </citation>
    <scope>NUCLEOTIDE SEQUENCE [LARGE SCALE GENOMIC DNA]</scope>
    <source>
        <strain evidence="13 14">DSM 44889</strain>
    </source>
</reference>
<feature type="binding site" evidence="11">
    <location>
        <begin position="193"/>
        <end position="194"/>
    </location>
    <ligand>
        <name>S-adenosyl-L-methionine</name>
        <dbReference type="ChEBI" id="CHEBI:59789"/>
    </ligand>
</feature>
<accession>A0A316AF56</accession>
<name>A0A316AF56_9ACTN</name>
<feature type="binding site" evidence="11">
    <location>
        <position position="329"/>
    </location>
    <ligand>
        <name>S-adenosyl-L-methionine</name>
        <dbReference type="ChEBI" id="CHEBI:59789"/>
    </ligand>
</feature>
<dbReference type="PROSITE" id="PS51918">
    <property type="entry name" value="RADICAL_SAM"/>
    <property type="match status" value="1"/>
</dbReference>
<dbReference type="PIRSF" id="PIRSF006004">
    <property type="entry name" value="CHP00048"/>
    <property type="match status" value="1"/>
</dbReference>
<evidence type="ECO:0000256" key="11">
    <source>
        <dbReference type="HAMAP-Rule" id="MF_01849"/>
    </source>
</evidence>
<evidence type="ECO:0000256" key="8">
    <source>
        <dbReference type="ARBA" id="ARBA00022723"/>
    </source>
</evidence>
<keyword evidence="2 11" id="KW-0004">4Fe-4S</keyword>
<comment type="caution">
    <text evidence="11">Lacks conserved residue(s) required for the propagation of feature annotation.</text>
</comment>
<feature type="binding site" evidence="11">
    <location>
        <begin position="250"/>
        <end position="252"/>
    </location>
    <ligand>
        <name>S-adenosyl-L-methionine</name>
        <dbReference type="ChEBI" id="CHEBI:59789"/>
    </ligand>
</feature>
<protein>
    <recommendedName>
        <fullName evidence="11">Probable dual-specificity RNA methyltransferase RlmN</fullName>
        <ecNumber evidence="11">2.1.1.192</ecNumber>
    </recommendedName>
    <alternativeName>
        <fullName evidence="11">23S rRNA (adenine(2503)-C(2))-methyltransferase</fullName>
    </alternativeName>
    <alternativeName>
        <fullName evidence="11">23S rRNA m2A2503 methyltransferase</fullName>
    </alternativeName>
    <alternativeName>
        <fullName evidence="11">Ribosomal RNA large subunit methyltransferase N</fullName>
    </alternativeName>
    <alternativeName>
        <fullName evidence="11">tRNA (adenine(37)-C(2))-methyltransferase</fullName>
    </alternativeName>
    <alternativeName>
        <fullName evidence="11">tRNA m2A37 methyltransferase</fullName>
    </alternativeName>
</protein>
<evidence type="ECO:0000313" key="14">
    <source>
        <dbReference type="Proteomes" id="UP000245469"/>
    </source>
</evidence>
<dbReference type="SFLD" id="SFLDS00029">
    <property type="entry name" value="Radical_SAM"/>
    <property type="match status" value="1"/>
</dbReference>
<evidence type="ECO:0000256" key="9">
    <source>
        <dbReference type="ARBA" id="ARBA00023004"/>
    </source>
</evidence>
<dbReference type="EC" id="2.1.1.192" evidence="11"/>
<dbReference type="SFLD" id="SFLDF00275">
    <property type="entry name" value="adenosine_C2_methyltransferase"/>
    <property type="match status" value="1"/>
</dbReference>
<dbReference type="CDD" id="cd01335">
    <property type="entry name" value="Radical_SAM"/>
    <property type="match status" value="1"/>
</dbReference>
<comment type="caution">
    <text evidence="13">The sequence shown here is derived from an EMBL/GenBank/DDBJ whole genome shotgun (WGS) entry which is preliminary data.</text>
</comment>
<evidence type="ECO:0000256" key="7">
    <source>
        <dbReference type="ARBA" id="ARBA00022691"/>
    </source>
</evidence>
<evidence type="ECO:0000256" key="6">
    <source>
        <dbReference type="ARBA" id="ARBA00022679"/>
    </source>
</evidence>
<evidence type="ECO:0000256" key="3">
    <source>
        <dbReference type="ARBA" id="ARBA00022490"/>
    </source>
</evidence>
<dbReference type="GO" id="GO:0051539">
    <property type="term" value="F:4 iron, 4 sulfur cluster binding"/>
    <property type="evidence" value="ECO:0007669"/>
    <property type="project" value="UniProtKB-UniRule"/>
</dbReference>
<feature type="active site" description="Proton acceptor" evidence="11">
    <location>
        <position position="123"/>
    </location>
</feature>
<dbReference type="GO" id="GO:0030488">
    <property type="term" value="P:tRNA methylation"/>
    <property type="evidence" value="ECO:0007669"/>
    <property type="project" value="UniProtKB-UniRule"/>
</dbReference>
<feature type="binding site" evidence="11">
    <location>
        <position position="227"/>
    </location>
    <ligand>
        <name>S-adenosyl-L-methionine</name>
        <dbReference type="ChEBI" id="CHEBI:59789"/>
    </ligand>
</feature>
<keyword evidence="10 11" id="KW-0411">Iron-sulfur</keyword>
<feature type="active site" description="S-methylcysteine intermediate" evidence="11">
    <location>
        <position position="372"/>
    </location>
</feature>
<feature type="domain" description="Radical SAM core" evidence="12">
    <location>
        <begin position="129"/>
        <end position="366"/>
    </location>
</feature>
<keyword evidence="4 11" id="KW-0698">rRNA processing</keyword>
<dbReference type="PANTHER" id="PTHR30544:SF5">
    <property type="entry name" value="RADICAL SAM CORE DOMAIN-CONTAINING PROTEIN"/>
    <property type="match status" value="1"/>
</dbReference>
<dbReference type="InterPro" id="IPR007197">
    <property type="entry name" value="rSAM"/>
</dbReference>
<comment type="subcellular location">
    <subcellularLocation>
        <location evidence="1 11">Cytoplasm</location>
    </subcellularLocation>
</comment>
<evidence type="ECO:0000313" key="13">
    <source>
        <dbReference type="EMBL" id="PWJ56415.1"/>
    </source>
</evidence>
<dbReference type="HAMAP" id="MF_01849">
    <property type="entry name" value="RNA_methyltr_RlmN"/>
    <property type="match status" value="1"/>
</dbReference>
<dbReference type="InterPro" id="IPR027492">
    <property type="entry name" value="RNA_MTrfase_RlmN"/>
</dbReference>
<feature type="binding site" evidence="11">
    <location>
        <position position="143"/>
    </location>
    <ligand>
        <name>[4Fe-4S] cluster</name>
        <dbReference type="ChEBI" id="CHEBI:49883"/>
        <note>4Fe-4S-S-AdoMet</note>
    </ligand>
</feature>
<evidence type="ECO:0000256" key="1">
    <source>
        <dbReference type="ARBA" id="ARBA00004496"/>
    </source>
</evidence>
<dbReference type="GO" id="GO:0070040">
    <property type="term" value="F:rRNA (adenine(2503)-C2-)-methyltransferase activity"/>
    <property type="evidence" value="ECO:0007669"/>
    <property type="project" value="UniProtKB-UniRule"/>
</dbReference>
<dbReference type="EMBL" id="QGDQ01000001">
    <property type="protein sequence ID" value="PWJ56415.1"/>
    <property type="molecule type" value="Genomic_DNA"/>
</dbReference>
<dbReference type="GO" id="GO:0019843">
    <property type="term" value="F:rRNA binding"/>
    <property type="evidence" value="ECO:0007669"/>
    <property type="project" value="UniProtKB-UniRule"/>
</dbReference>